<dbReference type="SUPFAM" id="SSF52210">
    <property type="entry name" value="Succinyl-CoA synthetase domains"/>
    <property type="match status" value="1"/>
</dbReference>
<feature type="domain" description="CoA-binding" evidence="9">
    <location>
        <begin position="4"/>
        <end position="100"/>
    </location>
</feature>
<comment type="catalytic activity">
    <reaction evidence="5">
        <text>GTP + succinate + CoA = succinyl-CoA + GDP + phosphate</text>
        <dbReference type="Rhea" id="RHEA:22120"/>
        <dbReference type="ChEBI" id="CHEBI:30031"/>
        <dbReference type="ChEBI" id="CHEBI:37565"/>
        <dbReference type="ChEBI" id="CHEBI:43474"/>
        <dbReference type="ChEBI" id="CHEBI:57287"/>
        <dbReference type="ChEBI" id="CHEBI:57292"/>
        <dbReference type="ChEBI" id="CHEBI:58189"/>
    </reaction>
</comment>
<dbReference type="UniPathway" id="UPA00223">
    <property type="reaction ID" value="UER00999"/>
</dbReference>
<comment type="catalytic activity">
    <reaction evidence="5 8">
        <text>succinate + ATP + CoA = succinyl-CoA + ADP + phosphate</text>
        <dbReference type="Rhea" id="RHEA:17661"/>
        <dbReference type="ChEBI" id="CHEBI:30031"/>
        <dbReference type="ChEBI" id="CHEBI:30616"/>
        <dbReference type="ChEBI" id="CHEBI:43474"/>
        <dbReference type="ChEBI" id="CHEBI:57287"/>
        <dbReference type="ChEBI" id="CHEBI:57292"/>
        <dbReference type="ChEBI" id="CHEBI:456216"/>
        <dbReference type="EC" id="6.2.1.5"/>
    </reaction>
</comment>
<accession>I5B5I9</accession>
<comment type="similarity">
    <text evidence="4 5 7">Belongs to the succinate/malate CoA ligase alpha subunit family.</text>
</comment>
<dbReference type="FunFam" id="3.40.50.720:FF:000277">
    <property type="entry name" value="Succinate--CoA ligase [ADP-forming] subunit alpha"/>
    <property type="match status" value="1"/>
</dbReference>
<name>I5B5I9_9BACT</name>
<evidence type="ECO:0000256" key="1">
    <source>
        <dbReference type="ARBA" id="ARBA00022532"/>
    </source>
</evidence>
<dbReference type="HOGENOM" id="CLU_052104_0_0_7"/>
<dbReference type="GO" id="GO:0000166">
    <property type="term" value="F:nucleotide binding"/>
    <property type="evidence" value="ECO:0007669"/>
    <property type="project" value="UniProtKB-KW"/>
</dbReference>
<organism evidence="10 11">
    <name type="scientific">Desulfobacter postgatei 2ac9</name>
    <dbReference type="NCBI Taxonomy" id="879212"/>
    <lineage>
        <taxon>Bacteria</taxon>
        <taxon>Pseudomonadati</taxon>
        <taxon>Thermodesulfobacteriota</taxon>
        <taxon>Desulfobacteria</taxon>
        <taxon>Desulfobacterales</taxon>
        <taxon>Desulfobacteraceae</taxon>
        <taxon>Desulfobacter</taxon>
    </lineage>
</organism>
<dbReference type="PANTHER" id="PTHR11117">
    <property type="entry name" value="SUCCINYL-COA LIGASE SUBUNIT ALPHA"/>
    <property type="match status" value="1"/>
</dbReference>
<protein>
    <recommendedName>
        <fullName evidence="5">Succinate--CoA ligase [ADP-forming] subunit alpha</fullName>
        <ecNumber evidence="5">6.2.1.5</ecNumber>
    </recommendedName>
    <alternativeName>
        <fullName evidence="5">Succinyl-CoA synthetase subunit alpha</fullName>
        <shortName evidence="5">SCS-alpha</shortName>
    </alternativeName>
</protein>
<reference evidence="10 11" key="1">
    <citation type="submission" date="2011-09" db="EMBL/GenBank/DDBJ databases">
        <authorList>
            <consortium name="US DOE Joint Genome Institute (JGI-PGF)"/>
            <person name="Lucas S."/>
            <person name="Han J."/>
            <person name="Lapidus A."/>
            <person name="Cheng J.-F."/>
            <person name="Goodwin L."/>
            <person name="Pitluck S."/>
            <person name="Peters L."/>
            <person name="Land M.L."/>
            <person name="Hauser L."/>
            <person name="Orellana R."/>
            <person name="Lovley D."/>
            <person name="Woyke T.J."/>
        </authorList>
    </citation>
    <scope>NUCLEOTIDE SEQUENCE [LARGE SCALE GENOMIC DNA]</scope>
    <source>
        <strain evidence="10 11">2ac9</strain>
    </source>
</reference>
<dbReference type="NCBIfam" id="TIGR01019">
    <property type="entry name" value="sucCoAalpha"/>
    <property type="match status" value="1"/>
</dbReference>
<dbReference type="STRING" id="879212.DespoDRAFT_02935"/>
<dbReference type="PRINTS" id="PR01798">
    <property type="entry name" value="SCOASYNTHASE"/>
</dbReference>
<dbReference type="EMBL" id="CM001488">
    <property type="protein sequence ID" value="EIM64752.1"/>
    <property type="molecule type" value="Genomic_DNA"/>
</dbReference>
<feature type="binding site" evidence="5">
    <location>
        <position position="43"/>
    </location>
    <ligand>
        <name>CoA</name>
        <dbReference type="ChEBI" id="CHEBI:57287"/>
    </ligand>
</feature>
<dbReference type="InterPro" id="IPR005811">
    <property type="entry name" value="SUCC_ACL_C"/>
</dbReference>
<evidence type="ECO:0000256" key="2">
    <source>
        <dbReference type="ARBA" id="ARBA00022598"/>
    </source>
</evidence>
<proteinExistence type="inferred from homology"/>
<dbReference type="InterPro" id="IPR033847">
    <property type="entry name" value="Citrt_syn/SCS-alpha_CS"/>
</dbReference>
<evidence type="ECO:0000256" key="8">
    <source>
        <dbReference type="RuleBase" id="RU000699"/>
    </source>
</evidence>
<dbReference type="InterPro" id="IPR003781">
    <property type="entry name" value="CoA-bd"/>
</dbReference>
<dbReference type="Gene3D" id="3.40.50.720">
    <property type="entry name" value="NAD(P)-binding Rossmann-like Domain"/>
    <property type="match status" value="1"/>
</dbReference>
<keyword evidence="11" id="KW-1185">Reference proteome</keyword>
<dbReference type="Gene3D" id="3.40.50.261">
    <property type="entry name" value="Succinyl-CoA synthetase domains"/>
    <property type="match status" value="1"/>
</dbReference>
<dbReference type="Pfam" id="PF00549">
    <property type="entry name" value="Ligase_CoA"/>
    <property type="match status" value="1"/>
</dbReference>
<evidence type="ECO:0000313" key="11">
    <source>
        <dbReference type="Proteomes" id="UP000005778"/>
    </source>
</evidence>
<feature type="binding site" evidence="5">
    <location>
        <begin position="96"/>
        <end position="98"/>
    </location>
    <ligand>
        <name>CoA</name>
        <dbReference type="ChEBI" id="CHEBI:57287"/>
    </ligand>
</feature>
<dbReference type="PIRSF" id="PIRSF001553">
    <property type="entry name" value="SucCS_alpha"/>
    <property type="match status" value="1"/>
</dbReference>
<evidence type="ECO:0000256" key="5">
    <source>
        <dbReference type="HAMAP-Rule" id="MF_01988"/>
    </source>
</evidence>
<keyword evidence="1 5" id="KW-0816">Tricarboxylic acid cycle</keyword>
<dbReference type="OrthoDB" id="9802602at2"/>
<keyword evidence="3 5" id="KW-0547">Nucleotide-binding</keyword>
<dbReference type="EC" id="6.2.1.5" evidence="5"/>
<evidence type="ECO:0000256" key="4">
    <source>
        <dbReference type="ARBA" id="ARBA00060724"/>
    </source>
</evidence>
<dbReference type="Proteomes" id="UP000005778">
    <property type="component" value="Chromosome"/>
</dbReference>
<dbReference type="RefSeq" id="WP_004074382.1">
    <property type="nucleotide sequence ID" value="NZ_CM001488.1"/>
</dbReference>
<dbReference type="eggNOG" id="COG0074">
    <property type="taxonomic scope" value="Bacteria"/>
</dbReference>
<dbReference type="GO" id="GO:0006099">
    <property type="term" value="P:tricarboxylic acid cycle"/>
    <property type="evidence" value="ECO:0007669"/>
    <property type="project" value="UniProtKB-UniRule"/>
</dbReference>
<dbReference type="NCBIfam" id="NF004230">
    <property type="entry name" value="PRK05678.1"/>
    <property type="match status" value="1"/>
</dbReference>
<dbReference type="InterPro" id="IPR036291">
    <property type="entry name" value="NAD(P)-bd_dom_sf"/>
</dbReference>
<evidence type="ECO:0000256" key="7">
    <source>
        <dbReference type="RuleBase" id="RU000677"/>
    </source>
</evidence>
<dbReference type="InterPro" id="IPR017440">
    <property type="entry name" value="Cit_synth/succinyl-CoA_lig_AS"/>
</dbReference>
<evidence type="ECO:0000313" key="10">
    <source>
        <dbReference type="EMBL" id="EIM64752.1"/>
    </source>
</evidence>
<reference evidence="10 11" key="2">
    <citation type="submission" date="2012-02" db="EMBL/GenBank/DDBJ databases">
        <title>Improved High-Quality Draft sequence of Desulfobacter postgatei 2ac9.</title>
        <authorList>
            <consortium name="US DOE Joint Genome Institute"/>
            <person name="Lucas S."/>
            <person name="Han J."/>
            <person name="Lapidus A."/>
            <person name="Cheng J.-F."/>
            <person name="Goodwin L."/>
            <person name="Pitluck S."/>
            <person name="Peters L."/>
            <person name="Ovchinnikova G."/>
            <person name="Held B."/>
            <person name="Detter J.C."/>
            <person name="Han C."/>
            <person name="Tapia R."/>
            <person name="Land M."/>
            <person name="Hauser L."/>
            <person name="Kyrpides N."/>
            <person name="Ivanova N."/>
            <person name="Pagani I."/>
            <person name="Orellana R."/>
            <person name="Lovley D."/>
            <person name="Woyke T."/>
        </authorList>
    </citation>
    <scope>NUCLEOTIDE SEQUENCE [LARGE SCALE GENOMIC DNA]</scope>
    <source>
        <strain evidence="10 11">2ac9</strain>
    </source>
</reference>
<dbReference type="InterPro" id="IPR016102">
    <property type="entry name" value="Succinyl-CoA_synth-like"/>
</dbReference>
<dbReference type="FunFam" id="3.40.50.261:FF:000006">
    <property type="entry name" value="Succinate--CoA ligase [ADP-forming] subunit alpha"/>
    <property type="match status" value="1"/>
</dbReference>
<feature type="binding site" evidence="5">
    <location>
        <position position="159"/>
    </location>
    <ligand>
        <name>substrate</name>
        <note>ligand shared with subunit beta</note>
    </ligand>
</feature>
<evidence type="ECO:0000256" key="3">
    <source>
        <dbReference type="ARBA" id="ARBA00022741"/>
    </source>
</evidence>
<dbReference type="Pfam" id="PF02629">
    <property type="entry name" value="CoA_binding"/>
    <property type="match status" value="1"/>
</dbReference>
<evidence type="ECO:0000256" key="6">
    <source>
        <dbReference type="PIRSR" id="PIRSR001553-1"/>
    </source>
</evidence>
<feature type="binding site" evidence="5">
    <location>
        <begin position="17"/>
        <end position="20"/>
    </location>
    <ligand>
        <name>CoA</name>
        <dbReference type="ChEBI" id="CHEBI:57287"/>
    </ligand>
</feature>
<dbReference type="GO" id="GO:0004775">
    <property type="term" value="F:succinate-CoA ligase (ADP-forming) activity"/>
    <property type="evidence" value="ECO:0007669"/>
    <property type="project" value="UniProtKB-UniRule"/>
</dbReference>
<dbReference type="GO" id="GO:0009361">
    <property type="term" value="C:succinate-CoA ligase complex (ADP-forming)"/>
    <property type="evidence" value="ECO:0007669"/>
    <property type="project" value="TreeGrafter"/>
</dbReference>
<comment type="function">
    <text evidence="5 8">Succinyl-CoA synthetase functions in the citric acid cycle (TCA), coupling the hydrolysis of succinyl-CoA to the synthesis of either ATP or GTP and thus represents the only step of substrate-level phosphorylation in the TCA. The alpha subunit of the enzyme binds the substrates coenzyme A and phosphate, while succinate binding and nucleotide specificity is provided by the beta subunit.</text>
</comment>
<dbReference type="GO" id="GO:0004776">
    <property type="term" value="F:succinate-CoA ligase (GDP-forming) activity"/>
    <property type="evidence" value="ECO:0007669"/>
    <property type="project" value="TreeGrafter"/>
</dbReference>
<dbReference type="PANTHER" id="PTHR11117:SF2">
    <property type="entry name" value="SUCCINATE--COA LIGASE [ADP_GDP-FORMING] SUBUNIT ALPHA, MITOCHONDRIAL"/>
    <property type="match status" value="1"/>
</dbReference>
<comment type="pathway">
    <text evidence="5 8">Carbohydrate metabolism; tricarboxylic acid cycle; succinate from succinyl-CoA (ligase route): step 1/1.</text>
</comment>
<gene>
    <name evidence="5" type="primary">sucD</name>
    <name evidence="10" type="ORF">DespoDRAFT_02935</name>
</gene>
<dbReference type="PROSITE" id="PS01216">
    <property type="entry name" value="SUCCINYL_COA_LIG_1"/>
    <property type="match status" value="1"/>
</dbReference>
<dbReference type="SMART" id="SM00881">
    <property type="entry name" value="CoA_binding"/>
    <property type="match status" value="1"/>
</dbReference>
<dbReference type="SUPFAM" id="SSF51735">
    <property type="entry name" value="NAD(P)-binding Rossmann-fold domains"/>
    <property type="match status" value="1"/>
</dbReference>
<comment type="subunit">
    <text evidence="5 8">Heterotetramer of two alpha and two beta subunits.</text>
</comment>
<sequence length="297" mass="31038">MSVLVNKDTILMTQGITGKAGLFHSIKCRDYGTQLVGGVTPGKGGQVVEGFKVFDSVQECKEETHANATMIFVPPPIAAAAIIEAIDAEIPLIVAITEGIPVHDMIKVKRCLYLSDSVLIGPNSPGIVTPNQAKVGIAPSNIFKPGKIGVVSRSGTLTYEAVYQTTLNGLGQTTAIGIGGDPVHGITFVDVLELFRDDPDTEGIILIGEIGGVDELKAAEFIADEIKVPVVGFIAGVSAPAGKRMGHAGAIIEGKGTSAEAKIKALRKAGVTIAPDATLIGELMLDRINARQKYGMR</sequence>
<dbReference type="InterPro" id="IPR005810">
    <property type="entry name" value="CoA_lig_alpha"/>
</dbReference>
<dbReference type="PROSITE" id="PS00399">
    <property type="entry name" value="SUCCINYL_COA_LIG_2"/>
    <property type="match status" value="1"/>
</dbReference>
<dbReference type="AlphaFoldDB" id="I5B5I9"/>
<feature type="active site" description="Tele-phosphohistidine intermediate" evidence="5 6">
    <location>
        <position position="247"/>
    </location>
</feature>
<keyword evidence="2 5" id="KW-0436">Ligase</keyword>
<dbReference type="HAMAP" id="MF_01988">
    <property type="entry name" value="Succ_CoA_alpha"/>
    <property type="match status" value="1"/>
</dbReference>
<evidence type="ECO:0000259" key="9">
    <source>
        <dbReference type="SMART" id="SM00881"/>
    </source>
</evidence>